<comment type="similarity">
    <text evidence="1">Belongs to the transferase hexapeptide repeat family.</text>
</comment>
<dbReference type="PANTHER" id="PTHR23416">
    <property type="entry name" value="SIALIC ACID SYNTHASE-RELATED"/>
    <property type="match status" value="1"/>
</dbReference>
<protein>
    <submittedName>
        <fullName evidence="3">Colanic acid biosynthesis acetyltransferase WcaF</fullName>
    </submittedName>
</protein>
<dbReference type="GO" id="GO:0005829">
    <property type="term" value="C:cytosol"/>
    <property type="evidence" value="ECO:0007669"/>
    <property type="project" value="TreeGrafter"/>
</dbReference>
<comment type="caution">
    <text evidence="3">The sequence shown here is derived from an EMBL/GenBank/DDBJ whole genome shotgun (WGS) entry which is preliminary data.</text>
</comment>
<evidence type="ECO:0000256" key="2">
    <source>
        <dbReference type="ARBA" id="ARBA00022679"/>
    </source>
</evidence>
<dbReference type="InterPro" id="IPR051159">
    <property type="entry name" value="Hexapeptide_acetyltransf"/>
</dbReference>
<dbReference type="EMBL" id="QJHK01000001">
    <property type="protein sequence ID" value="PXY42553.1"/>
    <property type="molecule type" value="Genomic_DNA"/>
</dbReference>
<dbReference type="OrthoDB" id="9814490at2"/>
<keyword evidence="2 3" id="KW-0808">Transferase</keyword>
<reference evidence="3 4" key="1">
    <citation type="submission" date="2018-05" db="EMBL/GenBank/DDBJ databases">
        <title>Flavobacterium sp. strain IMCC34759, incomplete genome.</title>
        <authorList>
            <person name="Joung Y."/>
            <person name="Cho J."/>
        </authorList>
    </citation>
    <scope>NUCLEOTIDE SEQUENCE [LARGE SCALE GENOMIC DNA]</scope>
    <source>
        <strain evidence="3 4">IMCC34759</strain>
    </source>
</reference>
<accession>A0A2V4BXG2</accession>
<evidence type="ECO:0000256" key="1">
    <source>
        <dbReference type="ARBA" id="ARBA00007274"/>
    </source>
</evidence>
<name>A0A2V4BXG2_9FLAO</name>
<dbReference type="Gene3D" id="2.160.10.10">
    <property type="entry name" value="Hexapeptide repeat proteins"/>
    <property type="match status" value="1"/>
</dbReference>
<evidence type="ECO:0000313" key="4">
    <source>
        <dbReference type="Proteomes" id="UP000247903"/>
    </source>
</evidence>
<gene>
    <name evidence="3" type="ORF">DMB65_00570</name>
</gene>
<organism evidence="3 4">
    <name type="scientific">Flavobacterium cheongpyeongense</name>
    <dbReference type="NCBI Taxonomy" id="2212651"/>
    <lineage>
        <taxon>Bacteria</taxon>
        <taxon>Pseudomonadati</taxon>
        <taxon>Bacteroidota</taxon>
        <taxon>Flavobacteriia</taxon>
        <taxon>Flavobacteriales</taxon>
        <taxon>Flavobacteriaceae</taxon>
        <taxon>Flavobacterium</taxon>
    </lineage>
</organism>
<dbReference type="AlphaFoldDB" id="A0A2V4BXG2"/>
<dbReference type="SUPFAM" id="SSF51161">
    <property type="entry name" value="Trimeric LpxA-like enzymes"/>
    <property type="match status" value="1"/>
</dbReference>
<dbReference type="InterPro" id="IPR011004">
    <property type="entry name" value="Trimer_LpxA-like_sf"/>
</dbReference>
<keyword evidence="4" id="KW-1185">Reference proteome</keyword>
<dbReference type="RefSeq" id="WP_110304732.1">
    <property type="nucleotide sequence ID" value="NZ_QJHK01000001.1"/>
</dbReference>
<dbReference type="Proteomes" id="UP000247903">
    <property type="component" value="Unassembled WGS sequence"/>
</dbReference>
<evidence type="ECO:0000313" key="3">
    <source>
        <dbReference type="EMBL" id="PXY42553.1"/>
    </source>
</evidence>
<dbReference type="PANTHER" id="PTHR23416:SF23">
    <property type="entry name" value="ACETYLTRANSFERASE C18B11.09C-RELATED"/>
    <property type="match status" value="1"/>
</dbReference>
<dbReference type="GO" id="GO:0008374">
    <property type="term" value="F:O-acyltransferase activity"/>
    <property type="evidence" value="ECO:0007669"/>
    <property type="project" value="TreeGrafter"/>
</dbReference>
<sequence>MIGQLLEETLLNLLKKELFMISDDFIPVQTTPFDKKTKIKIHLWKLINKTIFRIFPNQIKKPRIFLLRLFGAKLAETVNINRKSNIELPWNLKMGHLSSLGENSWIYCLDKIEIGQKCCIGKDVYLITGSHSIESVNFNMTTKPIIINDGCWIATGSYVLAGVILERFSVIGAKSIVIKNTEEFDVVAGNPARFIKKREFKNIK</sequence>
<proteinExistence type="inferred from homology"/>